<sequence length="227" mass="24621">MSRSCGLDVPLQAGGSVLFGFENGVENFEKLRGLIGLTEEDEDPRDSVERVWLPVYKFEVPQALAGIPWSQRSGSMMLDEKDHNVDSSVGAAHRREMADMSDEEDLHLLSTVKLLGRVGPTKSAPPAITPAMTPATTPALRTPATLTPQSRTGTKTPETTPKRSPTAWKKTARIPKVPELRAPEMCGIVRAEGTTQWFPSVDEVLDEGDLMILSQGSASLRKNSTGP</sequence>
<dbReference type="OrthoDB" id="345600at2759"/>
<dbReference type="AlphaFoldDB" id="A0A1Q9EU60"/>
<organism evidence="2 3">
    <name type="scientific">Symbiodinium microadriaticum</name>
    <name type="common">Dinoflagellate</name>
    <name type="synonym">Zooxanthella microadriatica</name>
    <dbReference type="NCBI Taxonomy" id="2951"/>
    <lineage>
        <taxon>Eukaryota</taxon>
        <taxon>Sar</taxon>
        <taxon>Alveolata</taxon>
        <taxon>Dinophyceae</taxon>
        <taxon>Suessiales</taxon>
        <taxon>Symbiodiniaceae</taxon>
        <taxon>Symbiodinium</taxon>
    </lineage>
</organism>
<feature type="compositionally biased region" description="Low complexity" evidence="1">
    <location>
        <begin position="124"/>
        <end position="148"/>
    </location>
</feature>
<proteinExistence type="predicted"/>
<reference evidence="2 3" key="1">
    <citation type="submission" date="2016-02" db="EMBL/GenBank/DDBJ databases">
        <title>Genome analysis of coral dinoflagellate symbionts highlights evolutionary adaptations to a symbiotic lifestyle.</title>
        <authorList>
            <person name="Aranda M."/>
            <person name="Li Y."/>
            <person name="Liew Y.J."/>
            <person name="Baumgarten S."/>
            <person name="Simakov O."/>
            <person name="Wilson M."/>
            <person name="Piel J."/>
            <person name="Ashoor H."/>
            <person name="Bougouffa S."/>
            <person name="Bajic V.B."/>
            <person name="Ryu T."/>
            <person name="Ravasi T."/>
            <person name="Bayer T."/>
            <person name="Micklem G."/>
            <person name="Kim H."/>
            <person name="Bhak J."/>
            <person name="Lajeunesse T.C."/>
            <person name="Voolstra C.R."/>
        </authorList>
    </citation>
    <scope>NUCLEOTIDE SEQUENCE [LARGE SCALE GENOMIC DNA]</scope>
    <source>
        <strain evidence="2 3">CCMP2467</strain>
    </source>
</reference>
<feature type="region of interest" description="Disordered" evidence="1">
    <location>
        <begin position="120"/>
        <end position="171"/>
    </location>
</feature>
<dbReference type="EMBL" id="LSRX01000068">
    <property type="protein sequence ID" value="OLQ10961.1"/>
    <property type="molecule type" value="Genomic_DNA"/>
</dbReference>
<dbReference type="Proteomes" id="UP000186817">
    <property type="component" value="Unassembled WGS sequence"/>
</dbReference>
<gene>
    <name evidence="2" type="ORF">AK812_SmicGene5293</name>
</gene>
<evidence type="ECO:0000313" key="2">
    <source>
        <dbReference type="EMBL" id="OLQ10961.1"/>
    </source>
</evidence>
<evidence type="ECO:0000313" key="3">
    <source>
        <dbReference type="Proteomes" id="UP000186817"/>
    </source>
</evidence>
<protein>
    <submittedName>
        <fullName evidence="2">Uncharacterized protein</fullName>
    </submittedName>
</protein>
<feature type="compositionally biased region" description="Polar residues" evidence="1">
    <location>
        <begin position="149"/>
        <end position="163"/>
    </location>
</feature>
<name>A0A1Q9EU60_SYMMI</name>
<comment type="caution">
    <text evidence="2">The sequence shown here is derived from an EMBL/GenBank/DDBJ whole genome shotgun (WGS) entry which is preliminary data.</text>
</comment>
<evidence type="ECO:0000256" key="1">
    <source>
        <dbReference type="SAM" id="MobiDB-lite"/>
    </source>
</evidence>
<keyword evidence="3" id="KW-1185">Reference proteome</keyword>
<accession>A0A1Q9EU60</accession>